<comment type="caution">
    <text evidence="2">The sequence shown here is derived from an EMBL/GenBank/DDBJ whole genome shotgun (WGS) entry which is preliminary data.</text>
</comment>
<gene>
    <name evidence="2" type="ORF">CHARACLAT_004679</name>
</gene>
<feature type="compositionally biased region" description="Basic and acidic residues" evidence="1">
    <location>
        <begin position="148"/>
        <end position="158"/>
    </location>
</feature>
<feature type="compositionally biased region" description="Polar residues" evidence="1">
    <location>
        <begin position="163"/>
        <end position="196"/>
    </location>
</feature>
<organism evidence="2 3">
    <name type="scientific">Characodon lateralis</name>
    <dbReference type="NCBI Taxonomy" id="208331"/>
    <lineage>
        <taxon>Eukaryota</taxon>
        <taxon>Metazoa</taxon>
        <taxon>Chordata</taxon>
        <taxon>Craniata</taxon>
        <taxon>Vertebrata</taxon>
        <taxon>Euteleostomi</taxon>
        <taxon>Actinopterygii</taxon>
        <taxon>Neopterygii</taxon>
        <taxon>Teleostei</taxon>
        <taxon>Neoteleostei</taxon>
        <taxon>Acanthomorphata</taxon>
        <taxon>Ovalentaria</taxon>
        <taxon>Atherinomorphae</taxon>
        <taxon>Cyprinodontiformes</taxon>
        <taxon>Goodeidae</taxon>
        <taxon>Characodon</taxon>
    </lineage>
</organism>
<evidence type="ECO:0000313" key="3">
    <source>
        <dbReference type="Proteomes" id="UP001352852"/>
    </source>
</evidence>
<protein>
    <submittedName>
        <fullName evidence="2">Uncharacterized protein</fullName>
    </submittedName>
</protein>
<accession>A0ABU7DDR1</accession>
<proteinExistence type="predicted"/>
<keyword evidence="3" id="KW-1185">Reference proteome</keyword>
<reference evidence="2 3" key="1">
    <citation type="submission" date="2021-06" db="EMBL/GenBank/DDBJ databases">
        <authorList>
            <person name="Palmer J.M."/>
        </authorList>
    </citation>
    <scope>NUCLEOTIDE SEQUENCE [LARGE SCALE GENOMIC DNA]</scope>
    <source>
        <strain evidence="2 3">CL_MEX2019</strain>
        <tissue evidence="2">Muscle</tissue>
    </source>
</reference>
<evidence type="ECO:0000313" key="2">
    <source>
        <dbReference type="EMBL" id="MED6273261.1"/>
    </source>
</evidence>
<dbReference type="EMBL" id="JAHUTJ010024811">
    <property type="protein sequence ID" value="MED6273261.1"/>
    <property type="molecule type" value="Genomic_DNA"/>
</dbReference>
<dbReference type="Proteomes" id="UP001352852">
    <property type="component" value="Unassembled WGS sequence"/>
</dbReference>
<sequence length="237" mass="27108">MAGLRLTAEERREEVLTCCTSTCTPFRSARSPSPLRDTRGRARHLCGLGGREGIVVQNYKNVGHWYYRPLNSEMLSWATHYTVLKKKKKNRFRGALFLPRRKKGRCSIAPSRVSLCMSLALDLYKKLYYKSAGINWKQILCRNFSNPEPRHPASDQRRCQAPTKRNQLDACSSNQENSPTATKRANQPAQCNTRNKNTPRKRGRTNNKPKTPLDPRCRTSRAPSNVLNTMLILTRCT</sequence>
<feature type="compositionally biased region" description="Basic residues" evidence="1">
    <location>
        <begin position="197"/>
        <end position="207"/>
    </location>
</feature>
<feature type="region of interest" description="Disordered" evidence="1">
    <location>
        <begin position="147"/>
        <end position="223"/>
    </location>
</feature>
<name>A0ABU7DDR1_9TELE</name>
<evidence type="ECO:0000256" key="1">
    <source>
        <dbReference type="SAM" id="MobiDB-lite"/>
    </source>
</evidence>